<comment type="caution">
    <text evidence="1">The sequence shown here is derived from an EMBL/GenBank/DDBJ whole genome shotgun (WGS) entry which is preliminary data.</text>
</comment>
<proteinExistence type="predicted"/>
<protein>
    <submittedName>
        <fullName evidence="1">Molybdopterin-binding protein</fullName>
    </submittedName>
</protein>
<dbReference type="SUPFAM" id="SSF56524">
    <property type="entry name" value="Oxidoreductase molybdopterin-binding domain"/>
    <property type="match status" value="1"/>
</dbReference>
<dbReference type="eggNOG" id="COG2041">
    <property type="taxonomic scope" value="Bacteria"/>
</dbReference>
<evidence type="ECO:0000313" key="2">
    <source>
        <dbReference type="Proteomes" id="UP000030152"/>
    </source>
</evidence>
<dbReference type="EMBL" id="JRLX01000020">
    <property type="protein sequence ID" value="KGO85529.1"/>
    <property type="molecule type" value="Genomic_DNA"/>
</dbReference>
<organism evidence="1 2">
    <name type="scientific">Flavobacterium rivuli WB 3.3-2 = DSM 21788</name>
    <dbReference type="NCBI Taxonomy" id="1121895"/>
    <lineage>
        <taxon>Bacteria</taxon>
        <taxon>Pseudomonadati</taxon>
        <taxon>Bacteroidota</taxon>
        <taxon>Flavobacteriia</taxon>
        <taxon>Flavobacteriales</taxon>
        <taxon>Flavobacteriaceae</taxon>
        <taxon>Flavobacterium</taxon>
    </lineage>
</organism>
<dbReference type="OrthoDB" id="5366082at2"/>
<dbReference type="InterPro" id="IPR036374">
    <property type="entry name" value="OxRdtase_Mopterin-bd_sf"/>
</dbReference>
<dbReference type="RefSeq" id="WP_020214619.1">
    <property type="nucleotide sequence ID" value="NZ_JRLX01000020.1"/>
</dbReference>
<gene>
    <name evidence="1" type="ORF">Q765_16030</name>
</gene>
<dbReference type="STRING" id="1121895.GCA_000378485_03442"/>
<reference evidence="1 2" key="1">
    <citation type="submission" date="2013-09" db="EMBL/GenBank/DDBJ databases">
        <authorList>
            <person name="Zeng Z."/>
            <person name="Chen C."/>
        </authorList>
    </citation>
    <scope>NUCLEOTIDE SEQUENCE [LARGE SCALE GENOMIC DNA]</scope>
    <source>
        <strain evidence="1 2">WB 3.3-2</strain>
    </source>
</reference>
<keyword evidence="2" id="KW-1185">Reference proteome</keyword>
<name>A0A0A2LZR8_9FLAO</name>
<evidence type="ECO:0000313" key="1">
    <source>
        <dbReference type="EMBL" id="KGO85529.1"/>
    </source>
</evidence>
<accession>A0A0A2LZR8</accession>
<dbReference type="Proteomes" id="UP000030152">
    <property type="component" value="Unassembled WGS sequence"/>
</dbReference>
<dbReference type="AlphaFoldDB" id="A0A0A2LZR8"/>
<dbReference type="Gene3D" id="3.90.420.10">
    <property type="entry name" value="Oxidoreductase, molybdopterin-binding domain"/>
    <property type="match status" value="1"/>
</dbReference>
<sequence length="165" mass="18459">MKYLYLVGLFIGFSLNAQVTKTLTIDGAVAKTVTIKFDDLKSFKPVALDSLPIFNHKMERKSSLKKLRGVLLKDVLNKIEFSVNSPKVLSEFYIVCIADDGYKVVFSWNEIFNSPTGDNALILTELNGLSVINQKEGIVLVTPTDRATGRRYVKNLSKITVQQVK</sequence>